<dbReference type="EMBL" id="CAJVQB010025690">
    <property type="protein sequence ID" value="CAG8806949.1"/>
    <property type="molecule type" value="Genomic_DNA"/>
</dbReference>
<evidence type="ECO:0000313" key="1">
    <source>
        <dbReference type="EMBL" id="CAG8806949.1"/>
    </source>
</evidence>
<dbReference type="Proteomes" id="UP000789901">
    <property type="component" value="Unassembled WGS sequence"/>
</dbReference>
<evidence type="ECO:0000313" key="2">
    <source>
        <dbReference type="Proteomes" id="UP000789901"/>
    </source>
</evidence>
<feature type="non-terminal residue" evidence="1">
    <location>
        <position position="1"/>
    </location>
</feature>
<dbReference type="Gene3D" id="3.60.10.10">
    <property type="entry name" value="Endonuclease/exonuclease/phosphatase"/>
    <property type="match status" value="1"/>
</dbReference>
<sequence>KNKRETSLGTALMLVSQLQQYIHNIDKIPCTGVLVDLFLPYNTKVRIISTYIPSKNKELSQNTQKKVLEWVKQAKRKNMLVITIRDFNNNITRKKYKNQIPLLGNLLKNNVLNDMEKEQVSCQIDNIWISAEVIHEFMKPELWEADGITDSDHVILKTSWRINLRAKLQRKKKTIRKCYQYDKTSEEDWTKFRNFISEKIVEN</sequence>
<organism evidence="1 2">
    <name type="scientific">Gigaspora margarita</name>
    <dbReference type="NCBI Taxonomy" id="4874"/>
    <lineage>
        <taxon>Eukaryota</taxon>
        <taxon>Fungi</taxon>
        <taxon>Fungi incertae sedis</taxon>
        <taxon>Mucoromycota</taxon>
        <taxon>Glomeromycotina</taxon>
        <taxon>Glomeromycetes</taxon>
        <taxon>Diversisporales</taxon>
        <taxon>Gigasporaceae</taxon>
        <taxon>Gigaspora</taxon>
    </lineage>
</organism>
<name>A0ABN7VZ90_GIGMA</name>
<proteinExistence type="predicted"/>
<gene>
    <name evidence="1" type="ORF">GMARGA_LOCUS24405</name>
</gene>
<dbReference type="InterPro" id="IPR036691">
    <property type="entry name" value="Endo/exonu/phosph_ase_sf"/>
</dbReference>
<protein>
    <submittedName>
        <fullName evidence="1">12951_t:CDS:1</fullName>
    </submittedName>
</protein>
<accession>A0ABN7VZ90</accession>
<dbReference type="SUPFAM" id="SSF56219">
    <property type="entry name" value="DNase I-like"/>
    <property type="match status" value="1"/>
</dbReference>
<reference evidence="1 2" key="1">
    <citation type="submission" date="2021-06" db="EMBL/GenBank/DDBJ databases">
        <authorList>
            <person name="Kallberg Y."/>
            <person name="Tangrot J."/>
            <person name="Rosling A."/>
        </authorList>
    </citation>
    <scope>NUCLEOTIDE SEQUENCE [LARGE SCALE GENOMIC DNA]</scope>
    <source>
        <strain evidence="1 2">120-4 pot B 10/14</strain>
    </source>
</reference>
<keyword evidence="2" id="KW-1185">Reference proteome</keyword>
<comment type="caution">
    <text evidence="1">The sequence shown here is derived from an EMBL/GenBank/DDBJ whole genome shotgun (WGS) entry which is preliminary data.</text>
</comment>